<dbReference type="AlphaFoldDB" id="A0A4Z2INE4"/>
<feature type="region of interest" description="Disordered" evidence="1">
    <location>
        <begin position="170"/>
        <end position="190"/>
    </location>
</feature>
<comment type="caution">
    <text evidence="2">The sequence shown here is derived from an EMBL/GenBank/DDBJ whole genome shotgun (WGS) entry which is preliminary data.</text>
</comment>
<reference evidence="2 3" key="1">
    <citation type="submission" date="2019-03" db="EMBL/GenBank/DDBJ databases">
        <title>First draft genome of Liparis tanakae, snailfish: a comprehensive survey of snailfish specific genes.</title>
        <authorList>
            <person name="Kim W."/>
            <person name="Song I."/>
            <person name="Jeong J.-H."/>
            <person name="Kim D."/>
            <person name="Kim S."/>
            <person name="Ryu S."/>
            <person name="Song J.Y."/>
            <person name="Lee S.K."/>
        </authorList>
    </citation>
    <scope>NUCLEOTIDE SEQUENCE [LARGE SCALE GENOMIC DNA]</scope>
    <source>
        <tissue evidence="2">Muscle</tissue>
    </source>
</reference>
<keyword evidence="3" id="KW-1185">Reference proteome</keyword>
<evidence type="ECO:0000313" key="3">
    <source>
        <dbReference type="Proteomes" id="UP000314294"/>
    </source>
</evidence>
<evidence type="ECO:0000313" key="2">
    <source>
        <dbReference type="EMBL" id="TNN79386.1"/>
    </source>
</evidence>
<protein>
    <submittedName>
        <fullName evidence="2">Uncharacterized protein</fullName>
    </submittedName>
</protein>
<organism evidence="2 3">
    <name type="scientific">Liparis tanakae</name>
    <name type="common">Tanaka's snailfish</name>
    <dbReference type="NCBI Taxonomy" id="230148"/>
    <lineage>
        <taxon>Eukaryota</taxon>
        <taxon>Metazoa</taxon>
        <taxon>Chordata</taxon>
        <taxon>Craniata</taxon>
        <taxon>Vertebrata</taxon>
        <taxon>Euteleostomi</taxon>
        <taxon>Actinopterygii</taxon>
        <taxon>Neopterygii</taxon>
        <taxon>Teleostei</taxon>
        <taxon>Neoteleostei</taxon>
        <taxon>Acanthomorphata</taxon>
        <taxon>Eupercaria</taxon>
        <taxon>Perciformes</taxon>
        <taxon>Cottioidei</taxon>
        <taxon>Cottales</taxon>
        <taxon>Liparidae</taxon>
        <taxon>Liparis</taxon>
    </lineage>
</organism>
<dbReference type="EMBL" id="SRLO01000065">
    <property type="protein sequence ID" value="TNN79386.1"/>
    <property type="molecule type" value="Genomic_DNA"/>
</dbReference>
<feature type="compositionally biased region" description="Pro residues" evidence="1">
    <location>
        <begin position="172"/>
        <end position="182"/>
    </location>
</feature>
<evidence type="ECO:0000256" key="1">
    <source>
        <dbReference type="SAM" id="MobiDB-lite"/>
    </source>
</evidence>
<proteinExistence type="predicted"/>
<dbReference type="Proteomes" id="UP000314294">
    <property type="component" value="Unassembled WGS sequence"/>
</dbReference>
<gene>
    <name evidence="2" type="ORF">EYF80_010410</name>
</gene>
<name>A0A4Z2INE4_9TELE</name>
<accession>A0A4Z2INE4</accession>
<sequence>MPVTTPEGQVLMLAGAPPLVEILSLDYEQRMISRKGKYQLSKFDILDDKKIKLMEIRAASKSPWGSPPANLNNGQCGGGCSVDPGFTGGLHDGDSQRKRRGDIIVLTMRNDFKLAAAEDRPVGRATQHWSGKQDVLLSFFPGVRRPGLGSFKAAPKQHLFCEFAARYSHMPSDPPVSNPPPQQLASQRGP</sequence>